<organism evidence="1 2">
    <name type="scientific">Candidatus Ozemobacter sibiricus</name>
    <dbReference type="NCBI Taxonomy" id="2268124"/>
    <lineage>
        <taxon>Bacteria</taxon>
        <taxon>Candidatus Ozemobacteria</taxon>
        <taxon>Candidatus Ozemobacterales</taxon>
        <taxon>Candidatus Ozemobacteraceae</taxon>
        <taxon>Candidatus Ozemobacter</taxon>
    </lineage>
</organism>
<proteinExistence type="predicted"/>
<reference evidence="1 2" key="1">
    <citation type="submission" date="2018-05" db="EMBL/GenBank/DDBJ databases">
        <title>A metagenomic window into the 2 km-deep terrestrial subsurface aquifer revealed taxonomically and functionally diverse microbial community comprising novel uncultured bacterial lineages.</title>
        <authorList>
            <person name="Kadnikov V.V."/>
            <person name="Mardanov A.V."/>
            <person name="Beletsky A.V."/>
            <person name="Banks D."/>
            <person name="Pimenov N.V."/>
            <person name="Frank Y.A."/>
            <person name="Karnachuk O.V."/>
            <person name="Ravin N.V."/>
        </authorList>
    </citation>
    <scope>NUCLEOTIDE SEQUENCE [LARGE SCALE GENOMIC DNA]</scope>
    <source>
        <strain evidence="1">BY5</strain>
    </source>
</reference>
<comment type="caution">
    <text evidence="1">The sequence shown here is derived from an EMBL/GenBank/DDBJ whole genome shotgun (WGS) entry which is preliminary data.</text>
</comment>
<sequence>MQAFGMRLDKANTRPVSPEDRVHIEKVWTRYEAYQSGHRAGIAYPLPPKNPFDDWEIAQRYQHRSTFDQTRVETHRTGARAVRTLVAKAHKEGLV</sequence>
<keyword evidence="1" id="KW-0808">Transferase</keyword>
<dbReference type="Proteomes" id="UP000252355">
    <property type="component" value="Unassembled WGS sequence"/>
</dbReference>
<dbReference type="AlphaFoldDB" id="A0A367ZK71"/>
<accession>A0A367ZK71</accession>
<dbReference type="EMBL" id="QOQW01000033">
    <property type="protein sequence ID" value="RCK77792.1"/>
    <property type="molecule type" value="Genomic_DNA"/>
</dbReference>
<dbReference type="GO" id="GO:0008168">
    <property type="term" value="F:methyltransferase activity"/>
    <property type="evidence" value="ECO:0007669"/>
    <property type="project" value="UniProtKB-KW"/>
</dbReference>
<name>A0A367ZK71_9BACT</name>
<dbReference type="GO" id="GO:0032259">
    <property type="term" value="P:methylation"/>
    <property type="evidence" value="ECO:0007669"/>
    <property type="project" value="UniProtKB-KW"/>
</dbReference>
<evidence type="ECO:0000313" key="1">
    <source>
        <dbReference type="EMBL" id="RCK77792.1"/>
    </source>
</evidence>
<keyword evidence="1" id="KW-0489">Methyltransferase</keyword>
<evidence type="ECO:0000313" key="2">
    <source>
        <dbReference type="Proteomes" id="UP000252355"/>
    </source>
</evidence>
<protein>
    <submittedName>
        <fullName evidence="1">Putative SAM-dependent methyltransferase</fullName>
    </submittedName>
</protein>
<gene>
    <name evidence="1" type="ORF">OZSIB_2850</name>
</gene>